<proteinExistence type="predicted"/>
<sequence>MMLSCLKHLGASSNGKQLEIPSFSLRWICCFRMTISMHKIPRALNCMFTWWGIHFYGPFSN</sequence>
<protein>
    <submittedName>
        <fullName evidence="1">Uncharacterized protein</fullName>
    </submittedName>
</protein>
<organism evidence="1">
    <name type="scientific">Salix viminalis</name>
    <name type="common">Common osier</name>
    <name type="synonym">Basket willow</name>
    <dbReference type="NCBI Taxonomy" id="40686"/>
    <lineage>
        <taxon>Eukaryota</taxon>
        <taxon>Viridiplantae</taxon>
        <taxon>Streptophyta</taxon>
        <taxon>Embryophyta</taxon>
        <taxon>Tracheophyta</taxon>
        <taxon>Spermatophyta</taxon>
        <taxon>Magnoliopsida</taxon>
        <taxon>eudicotyledons</taxon>
        <taxon>Gunneridae</taxon>
        <taxon>Pentapetalae</taxon>
        <taxon>rosids</taxon>
        <taxon>fabids</taxon>
        <taxon>Malpighiales</taxon>
        <taxon>Salicaceae</taxon>
        <taxon>Saliceae</taxon>
        <taxon>Salix</taxon>
    </lineage>
</organism>
<evidence type="ECO:0000313" key="1">
    <source>
        <dbReference type="EMBL" id="VFU35878.1"/>
    </source>
</evidence>
<accession>A0A6N2L419</accession>
<gene>
    <name evidence="1" type="ORF">SVIM_LOCUS178953</name>
</gene>
<reference evidence="1" key="1">
    <citation type="submission" date="2019-03" db="EMBL/GenBank/DDBJ databases">
        <authorList>
            <person name="Mank J."/>
            <person name="Almeida P."/>
        </authorList>
    </citation>
    <scope>NUCLEOTIDE SEQUENCE</scope>
    <source>
        <strain evidence="1">78183</strain>
    </source>
</reference>
<name>A0A6N2L419_SALVM</name>
<dbReference type="EMBL" id="CAADRP010001112">
    <property type="protein sequence ID" value="VFU35878.1"/>
    <property type="molecule type" value="Genomic_DNA"/>
</dbReference>
<dbReference type="AlphaFoldDB" id="A0A6N2L419"/>